<dbReference type="GO" id="GO:0015074">
    <property type="term" value="P:DNA integration"/>
    <property type="evidence" value="ECO:0007669"/>
    <property type="project" value="InterPro"/>
</dbReference>
<reference evidence="4" key="1">
    <citation type="submission" date="2022-11" db="UniProtKB">
        <authorList>
            <consortium name="WormBaseParasite"/>
        </authorList>
    </citation>
    <scope>IDENTIFICATION</scope>
</reference>
<dbReference type="GO" id="GO:0003677">
    <property type="term" value="F:DNA binding"/>
    <property type="evidence" value="ECO:0007669"/>
    <property type="project" value="InterPro"/>
</dbReference>
<organism evidence="3 4">
    <name type="scientific">Plectus sambesii</name>
    <dbReference type="NCBI Taxonomy" id="2011161"/>
    <lineage>
        <taxon>Eukaryota</taxon>
        <taxon>Metazoa</taxon>
        <taxon>Ecdysozoa</taxon>
        <taxon>Nematoda</taxon>
        <taxon>Chromadorea</taxon>
        <taxon>Plectida</taxon>
        <taxon>Plectina</taxon>
        <taxon>Plectoidea</taxon>
        <taxon>Plectidae</taxon>
        <taxon>Plectus</taxon>
    </lineage>
</organism>
<name>A0A914X412_9BILA</name>
<dbReference type="WBParaSite" id="PSAMB.scaffold6330size9713.g28392.t1">
    <property type="protein sequence ID" value="PSAMB.scaffold6330size9713.g28392.t1"/>
    <property type="gene ID" value="PSAMB.scaffold6330size9713.g28392"/>
</dbReference>
<dbReference type="AlphaFoldDB" id="A0A914X412"/>
<dbReference type="GO" id="GO:0006313">
    <property type="term" value="P:DNA transposition"/>
    <property type="evidence" value="ECO:0007669"/>
    <property type="project" value="InterPro"/>
</dbReference>
<proteinExistence type="predicted"/>
<keyword evidence="3" id="KW-1185">Reference proteome</keyword>
<feature type="region of interest" description="Disordered" evidence="1">
    <location>
        <begin position="44"/>
        <end position="67"/>
    </location>
</feature>
<dbReference type="Pfam" id="PF01498">
    <property type="entry name" value="HTH_Tnp_Tc3_2"/>
    <property type="match status" value="1"/>
</dbReference>
<protein>
    <submittedName>
        <fullName evidence="4">Transposase Tc1-like domain-containing protein</fullName>
    </submittedName>
</protein>
<evidence type="ECO:0000313" key="4">
    <source>
        <dbReference type="WBParaSite" id="PSAMB.scaffold6330size9713.g28392.t1"/>
    </source>
</evidence>
<evidence type="ECO:0000259" key="2">
    <source>
        <dbReference type="Pfam" id="PF01498"/>
    </source>
</evidence>
<dbReference type="Gene3D" id="3.30.420.10">
    <property type="entry name" value="Ribonuclease H-like superfamily/Ribonuclease H"/>
    <property type="match status" value="2"/>
</dbReference>
<dbReference type="InterPro" id="IPR002492">
    <property type="entry name" value="Transposase_Tc1-like"/>
</dbReference>
<evidence type="ECO:0000313" key="3">
    <source>
        <dbReference type="Proteomes" id="UP000887566"/>
    </source>
</evidence>
<accession>A0A914X412</accession>
<evidence type="ECO:0000256" key="1">
    <source>
        <dbReference type="SAM" id="MobiDB-lite"/>
    </source>
</evidence>
<feature type="domain" description="Transposase Tc1-like" evidence="2">
    <location>
        <begin position="67"/>
        <end position="135"/>
    </location>
</feature>
<dbReference type="Proteomes" id="UP000887566">
    <property type="component" value="Unplaced"/>
</dbReference>
<dbReference type="InterPro" id="IPR036397">
    <property type="entry name" value="RNaseH_sf"/>
</dbReference>
<sequence>MAPRKRTASLVERLIVRLCDKERYTTEKIGGHLGMGKGAIKKNYERFKNPPVTKSRGRPRGTGERTDRKLIMELKEDPKRTAPEVLAAASAPEISISAVQRRLREKGLYGRVAAHKPYVSKMSTEKRRKFAKEHLQWTTEDWKKVLWTDESKLILCNSDGQKFRKPDDLFDAVSQEWAALPLQTLEIPVESMPHRCKAILEANGTPNKYYYDPLFLSIEKLLAQ</sequence>